<feature type="compositionally biased region" description="Basic and acidic residues" evidence="1">
    <location>
        <begin position="53"/>
        <end position="62"/>
    </location>
</feature>
<reference evidence="2" key="2">
    <citation type="submission" date="2015-06" db="UniProtKB">
        <authorList>
            <consortium name="EnsemblProtists"/>
        </authorList>
    </citation>
    <scope>IDENTIFICATION</scope>
    <source>
        <strain evidence="2">Emoy2</strain>
    </source>
</reference>
<evidence type="ECO:0000313" key="2">
    <source>
        <dbReference type="EnsemblProtists" id="HpaP800447"/>
    </source>
</evidence>
<reference evidence="3" key="1">
    <citation type="journal article" date="2010" name="Science">
        <title>Signatures of adaptation to obligate biotrophy in the Hyaloperonospora arabidopsidis genome.</title>
        <authorList>
            <person name="Baxter L."/>
            <person name="Tripathy S."/>
            <person name="Ishaque N."/>
            <person name="Boot N."/>
            <person name="Cabral A."/>
            <person name="Kemen E."/>
            <person name="Thines M."/>
            <person name="Ah-Fong A."/>
            <person name="Anderson R."/>
            <person name="Badejoko W."/>
            <person name="Bittner-Eddy P."/>
            <person name="Boore J.L."/>
            <person name="Chibucos M.C."/>
            <person name="Coates M."/>
            <person name="Dehal P."/>
            <person name="Delehaunty K."/>
            <person name="Dong S."/>
            <person name="Downton P."/>
            <person name="Dumas B."/>
            <person name="Fabro G."/>
            <person name="Fronick C."/>
            <person name="Fuerstenberg S.I."/>
            <person name="Fulton L."/>
            <person name="Gaulin E."/>
            <person name="Govers F."/>
            <person name="Hughes L."/>
            <person name="Humphray S."/>
            <person name="Jiang R.H."/>
            <person name="Judelson H."/>
            <person name="Kamoun S."/>
            <person name="Kyung K."/>
            <person name="Meijer H."/>
            <person name="Minx P."/>
            <person name="Morris P."/>
            <person name="Nelson J."/>
            <person name="Phuntumart V."/>
            <person name="Qutob D."/>
            <person name="Rehmany A."/>
            <person name="Rougon-Cardoso A."/>
            <person name="Ryden P."/>
            <person name="Torto-Alalibo T."/>
            <person name="Studholme D."/>
            <person name="Wang Y."/>
            <person name="Win J."/>
            <person name="Wood J."/>
            <person name="Clifton S.W."/>
            <person name="Rogers J."/>
            <person name="Van den Ackerveken G."/>
            <person name="Jones J.D."/>
            <person name="McDowell J.M."/>
            <person name="Beynon J."/>
            <person name="Tyler B.M."/>
        </authorList>
    </citation>
    <scope>NUCLEOTIDE SEQUENCE [LARGE SCALE GENOMIC DNA]</scope>
    <source>
        <strain evidence="3">Emoy2</strain>
    </source>
</reference>
<organism evidence="2 3">
    <name type="scientific">Hyaloperonospora arabidopsidis (strain Emoy2)</name>
    <name type="common">Downy mildew agent</name>
    <name type="synonym">Peronospora arabidopsidis</name>
    <dbReference type="NCBI Taxonomy" id="559515"/>
    <lineage>
        <taxon>Eukaryota</taxon>
        <taxon>Sar</taxon>
        <taxon>Stramenopiles</taxon>
        <taxon>Oomycota</taxon>
        <taxon>Peronosporomycetes</taxon>
        <taxon>Peronosporales</taxon>
        <taxon>Peronosporaceae</taxon>
        <taxon>Hyaloperonospora</taxon>
    </lineage>
</organism>
<dbReference type="HOGENOM" id="CLU_2908842_0_0_1"/>
<dbReference type="EMBL" id="JH597777">
    <property type="status" value="NOT_ANNOTATED_CDS"/>
    <property type="molecule type" value="Genomic_DNA"/>
</dbReference>
<accession>M4B2E9</accession>
<dbReference type="VEuPathDB" id="FungiDB:HpaG800447"/>
<dbReference type="EnsemblProtists" id="HpaT800447">
    <property type="protein sequence ID" value="HpaP800447"/>
    <property type="gene ID" value="HpaG800447"/>
</dbReference>
<name>M4B2E9_HYAAE</name>
<evidence type="ECO:0000256" key="1">
    <source>
        <dbReference type="SAM" id="MobiDB-lite"/>
    </source>
</evidence>
<dbReference type="InParanoid" id="M4B2E9"/>
<keyword evidence="3" id="KW-1185">Reference proteome</keyword>
<proteinExistence type="predicted"/>
<dbReference type="AlphaFoldDB" id="M4B2E9"/>
<protein>
    <submittedName>
        <fullName evidence="2">Uncharacterized protein</fullName>
    </submittedName>
</protein>
<feature type="region of interest" description="Disordered" evidence="1">
    <location>
        <begin position="1"/>
        <end position="62"/>
    </location>
</feature>
<dbReference type="Proteomes" id="UP000011713">
    <property type="component" value="Unassembled WGS sequence"/>
</dbReference>
<feature type="compositionally biased region" description="Polar residues" evidence="1">
    <location>
        <begin position="16"/>
        <end position="34"/>
    </location>
</feature>
<evidence type="ECO:0000313" key="3">
    <source>
        <dbReference type="Proteomes" id="UP000011713"/>
    </source>
</evidence>
<sequence length="62" mass="6690">MPDCSGKGIYFASLPPLNNTPKTAIGSGRSTTRLGSKVKTRRVTPMRQQGNSRSDKLPEELG</sequence>